<accession>A0A9P5NDU9</accession>
<organism evidence="1 2">
    <name type="scientific">Gymnopilus junonius</name>
    <name type="common">Spectacular rustgill mushroom</name>
    <name type="synonym">Gymnopilus spectabilis subsp. junonius</name>
    <dbReference type="NCBI Taxonomy" id="109634"/>
    <lineage>
        <taxon>Eukaryota</taxon>
        <taxon>Fungi</taxon>
        <taxon>Dikarya</taxon>
        <taxon>Basidiomycota</taxon>
        <taxon>Agaricomycotina</taxon>
        <taxon>Agaricomycetes</taxon>
        <taxon>Agaricomycetidae</taxon>
        <taxon>Agaricales</taxon>
        <taxon>Agaricineae</taxon>
        <taxon>Hymenogastraceae</taxon>
        <taxon>Gymnopilus</taxon>
    </lineage>
</organism>
<keyword evidence="2" id="KW-1185">Reference proteome</keyword>
<sequence>MSANTTTTAVQQFTKGEKVLLNIDILGTIENDVVYNNPEDPNSRHSLTMPKGTEVFIRKNRPRVLLDSSTGPGASAASVDYTVELGFSKQKYRLIVDAADIILDRVPHHCISQSRRGVPKEGATHAHNDYVYAIKEFQYFANGKKETVAVDTLIQISGRAFTGTGKLLPATTAYAKSATRNQVWRSNSYHPPGAFKKV</sequence>
<protein>
    <submittedName>
        <fullName evidence="1">Uncharacterized protein</fullName>
    </submittedName>
</protein>
<comment type="caution">
    <text evidence="1">The sequence shown here is derived from an EMBL/GenBank/DDBJ whole genome shotgun (WGS) entry which is preliminary data.</text>
</comment>
<name>A0A9P5NDU9_GYMJU</name>
<dbReference type="EMBL" id="JADNYJ010000140">
    <property type="protein sequence ID" value="KAF8880446.1"/>
    <property type="molecule type" value="Genomic_DNA"/>
</dbReference>
<dbReference type="Proteomes" id="UP000724874">
    <property type="component" value="Unassembled WGS sequence"/>
</dbReference>
<proteinExistence type="predicted"/>
<dbReference type="AlphaFoldDB" id="A0A9P5NDU9"/>
<gene>
    <name evidence="1" type="ORF">CPB84DRAFT_1792479</name>
</gene>
<evidence type="ECO:0000313" key="2">
    <source>
        <dbReference type="Proteomes" id="UP000724874"/>
    </source>
</evidence>
<evidence type="ECO:0000313" key="1">
    <source>
        <dbReference type="EMBL" id="KAF8880446.1"/>
    </source>
</evidence>
<reference evidence="1" key="1">
    <citation type="submission" date="2020-11" db="EMBL/GenBank/DDBJ databases">
        <authorList>
            <consortium name="DOE Joint Genome Institute"/>
            <person name="Ahrendt S."/>
            <person name="Riley R."/>
            <person name="Andreopoulos W."/>
            <person name="LaButti K."/>
            <person name="Pangilinan J."/>
            <person name="Ruiz-duenas F.J."/>
            <person name="Barrasa J.M."/>
            <person name="Sanchez-Garcia M."/>
            <person name="Camarero S."/>
            <person name="Miyauchi S."/>
            <person name="Serrano A."/>
            <person name="Linde D."/>
            <person name="Babiker R."/>
            <person name="Drula E."/>
            <person name="Ayuso-Fernandez I."/>
            <person name="Pacheco R."/>
            <person name="Padilla G."/>
            <person name="Ferreira P."/>
            <person name="Barriuso J."/>
            <person name="Kellner H."/>
            <person name="Castanera R."/>
            <person name="Alfaro M."/>
            <person name="Ramirez L."/>
            <person name="Pisabarro A.G."/>
            <person name="Kuo A."/>
            <person name="Tritt A."/>
            <person name="Lipzen A."/>
            <person name="He G."/>
            <person name="Yan M."/>
            <person name="Ng V."/>
            <person name="Cullen D."/>
            <person name="Martin F."/>
            <person name="Rosso M.-N."/>
            <person name="Henrissat B."/>
            <person name="Hibbett D."/>
            <person name="Martinez A.T."/>
            <person name="Grigoriev I.V."/>
        </authorList>
    </citation>
    <scope>NUCLEOTIDE SEQUENCE</scope>
    <source>
        <strain evidence="1">AH 44721</strain>
    </source>
</reference>